<evidence type="ECO:0000313" key="2">
    <source>
        <dbReference type="EMBL" id="CAD0092307.1"/>
    </source>
</evidence>
<dbReference type="InterPro" id="IPR011333">
    <property type="entry name" value="SKP1/BTB/POZ_sf"/>
</dbReference>
<accession>A0A9N8PF20</accession>
<comment type="caution">
    <text evidence="2">The sequence shown here is derived from an EMBL/GenBank/DDBJ whole genome shotgun (WGS) entry which is preliminary data.</text>
</comment>
<proteinExistence type="predicted"/>
<dbReference type="Gene3D" id="3.30.710.10">
    <property type="entry name" value="Potassium Channel Kv1.1, Chain A"/>
    <property type="match status" value="1"/>
</dbReference>
<keyword evidence="3" id="KW-1185">Reference proteome</keyword>
<dbReference type="Proteomes" id="UP000716446">
    <property type="component" value="Unassembled WGS sequence"/>
</dbReference>
<dbReference type="SUPFAM" id="SSF54695">
    <property type="entry name" value="POZ domain"/>
    <property type="match status" value="1"/>
</dbReference>
<name>A0A9N8PF20_9PEZI</name>
<evidence type="ECO:0000259" key="1">
    <source>
        <dbReference type="PROSITE" id="PS50097"/>
    </source>
</evidence>
<protein>
    <recommendedName>
        <fullName evidence="1">BTB domain-containing protein</fullName>
    </recommendedName>
</protein>
<dbReference type="InterPro" id="IPR000210">
    <property type="entry name" value="BTB/POZ_dom"/>
</dbReference>
<dbReference type="AlphaFoldDB" id="A0A9N8PF20"/>
<feature type="domain" description="BTB" evidence="1">
    <location>
        <begin position="80"/>
        <end position="133"/>
    </location>
</feature>
<organism evidence="2 3">
    <name type="scientific">Aureobasidium vineae</name>
    <dbReference type="NCBI Taxonomy" id="2773715"/>
    <lineage>
        <taxon>Eukaryota</taxon>
        <taxon>Fungi</taxon>
        <taxon>Dikarya</taxon>
        <taxon>Ascomycota</taxon>
        <taxon>Pezizomycotina</taxon>
        <taxon>Dothideomycetes</taxon>
        <taxon>Dothideomycetidae</taxon>
        <taxon>Dothideales</taxon>
        <taxon>Saccotheciaceae</taxon>
        <taxon>Aureobasidium</taxon>
    </lineage>
</organism>
<sequence>MPPKGFKGSKGTQEPTEAIKEEWARSTWNPEHVTYVMLCLLTEVFSELTLPSKIIAGSADRIQLIGNQLDRDNKIFSASVHKELLCFFSPYYTAALKGGFAEGQKSSLTLDLSNQLMADVVSWLYSGNTISTTGFEFLDLYVFADDRKILPQNSGLFRYLVDYWFGVWGRHPGRTLMAASDNDDQIPKTFFRQALVRFCRLHEDMPNTPPADYEGCSKTACNFHEHPSKQEWVESKCLVQINSLFLC</sequence>
<evidence type="ECO:0000313" key="3">
    <source>
        <dbReference type="Proteomes" id="UP000716446"/>
    </source>
</evidence>
<gene>
    <name evidence="2" type="ORF">AWRI4619_LOCUS7317</name>
</gene>
<reference evidence="2" key="1">
    <citation type="submission" date="2020-06" db="EMBL/GenBank/DDBJ databases">
        <authorList>
            <person name="Onetto C."/>
        </authorList>
    </citation>
    <scope>NUCLEOTIDE SEQUENCE</scope>
</reference>
<dbReference type="EMBL" id="CAIJEN010000013">
    <property type="protein sequence ID" value="CAD0092307.1"/>
    <property type="molecule type" value="Genomic_DNA"/>
</dbReference>
<dbReference type="PROSITE" id="PS50097">
    <property type="entry name" value="BTB"/>
    <property type="match status" value="1"/>
</dbReference>